<dbReference type="PROSITE" id="PS50111">
    <property type="entry name" value="CHEMOTAXIS_TRANSDUC_2"/>
    <property type="match status" value="1"/>
</dbReference>
<evidence type="ECO:0000313" key="7">
    <source>
        <dbReference type="EMBL" id="MBV7276176.1"/>
    </source>
</evidence>
<reference evidence="7" key="1">
    <citation type="submission" date="2020-12" db="EMBL/GenBank/DDBJ databases">
        <title>Clostridium thailandense sp. nov., a novel acetogenic bacterium isolated from peat land soil in Thailand.</title>
        <authorList>
            <person name="Chaikitkaew S."/>
            <person name="Birkeland N.K."/>
        </authorList>
    </citation>
    <scope>NUCLEOTIDE SEQUENCE</scope>
    <source>
        <strain evidence="7">PL3</strain>
    </source>
</reference>
<organism evidence="7 8">
    <name type="scientific">Clostridium thailandense</name>
    <dbReference type="NCBI Taxonomy" id="2794346"/>
    <lineage>
        <taxon>Bacteria</taxon>
        <taxon>Bacillati</taxon>
        <taxon>Bacillota</taxon>
        <taxon>Clostridia</taxon>
        <taxon>Eubacteriales</taxon>
        <taxon>Clostridiaceae</taxon>
        <taxon>Clostridium</taxon>
    </lineage>
</organism>
<dbReference type="InterPro" id="IPR003660">
    <property type="entry name" value="HAMP_dom"/>
</dbReference>
<dbReference type="AlphaFoldDB" id="A0A949TYW2"/>
<dbReference type="SMART" id="SM00283">
    <property type="entry name" value="MA"/>
    <property type="match status" value="1"/>
</dbReference>
<dbReference type="PANTHER" id="PTHR32089:SF112">
    <property type="entry name" value="LYSOZYME-LIKE PROTEIN-RELATED"/>
    <property type="match status" value="1"/>
</dbReference>
<keyword evidence="4" id="KW-1133">Transmembrane helix</keyword>
<feature type="transmembrane region" description="Helical" evidence="4">
    <location>
        <begin position="184"/>
        <end position="206"/>
    </location>
</feature>
<dbReference type="CDD" id="cd06225">
    <property type="entry name" value="HAMP"/>
    <property type="match status" value="1"/>
</dbReference>
<name>A0A949TYW2_9CLOT</name>
<evidence type="ECO:0000259" key="5">
    <source>
        <dbReference type="PROSITE" id="PS50111"/>
    </source>
</evidence>
<keyword evidence="1 3" id="KW-0807">Transducer</keyword>
<feature type="transmembrane region" description="Helical" evidence="4">
    <location>
        <begin position="13"/>
        <end position="33"/>
    </location>
</feature>
<dbReference type="Proteomes" id="UP000694308">
    <property type="component" value="Unassembled WGS sequence"/>
</dbReference>
<dbReference type="RefSeq" id="WP_218323221.1">
    <property type="nucleotide sequence ID" value="NZ_JAEEGC010000161.1"/>
</dbReference>
<dbReference type="InterPro" id="IPR024478">
    <property type="entry name" value="HlyB_4HB_MCP"/>
</dbReference>
<protein>
    <submittedName>
        <fullName evidence="7">Methyl-accepting chemotaxis protein</fullName>
    </submittedName>
</protein>
<feature type="domain" description="HAMP" evidence="6">
    <location>
        <begin position="207"/>
        <end position="261"/>
    </location>
</feature>
<dbReference type="GO" id="GO:0016020">
    <property type="term" value="C:membrane"/>
    <property type="evidence" value="ECO:0007669"/>
    <property type="project" value="InterPro"/>
</dbReference>
<proteinExistence type="inferred from homology"/>
<evidence type="ECO:0000256" key="1">
    <source>
        <dbReference type="ARBA" id="ARBA00023224"/>
    </source>
</evidence>
<dbReference type="Pfam" id="PF00015">
    <property type="entry name" value="MCPsignal"/>
    <property type="match status" value="1"/>
</dbReference>
<dbReference type="SMART" id="SM00304">
    <property type="entry name" value="HAMP"/>
    <property type="match status" value="1"/>
</dbReference>
<dbReference type="CDD" id="cd11386">
    <property type="entry name" value="MCP_signal"/>
    <property type="match status" value="1"/>
</dbReference>
<evidence type="ECO:0000256" key="3">
    <source>
        <dbReference type="PROSITE-ProRule" id="PRU00284"/>
    </source>
</evidence>
<dbReference type="PANTHER" id="PTHR32089">
    <property type="entry name" value="METHYL-ACCEPTING CHEMOTAXIS PROTEIN MCPB"/>
    <property type="match status" value="1"/>
</dbReference>
<sequence length="566" mass="61500">MNFFKNLKLIHKISILSVSSFIFLLIIGVASVMQVSRVNVGIKILSESKLTPIVELETIKSNIEYIRTRSNALMDATDDSTRKTVKDDLNTRITSINKVIEKYKSDSDYKTIINNYNKFISAEEAFIKVAEIGQNKTQGPPTEAINLDKTKITLVTSFDEIINKHITSANSIYEQSKKIFGNTLIIIISLVVISLIIIALLSIVIIKETVDPVKRVTERLKEISNNGGDLTQRIGYKSKDEIGELSSSFDLFIDKLHAIIKEIYSAANIISVSSEELTMATKTTAQSLDTISGTVEEITSSTSDGAAVAEETSAHLAEVARFTEATSVATKKTTSNSKKAQESAEDGSVKISEIVSSITDIADSSKQVSLMINELDLSSKKIGDIIQIITGISAQTNMLALNAAIEAARAGEAGRGFTVVADEIRKLADESNSAAEQISELIKENQLKSASAVNSVNQVEEKVSLGVNKASEVGQIIQSIIENTQEIVSEIEEIDRSTETQAKGTNEMERAINAIAVNSGEIAVGTENISSSIEEQLGVMNEIEKTTESLSDMSRQLKELVSGFRV</sequence>
<dbReference type="GO" id="GO:0007165">
    <property type="term" value="P:signal transduction"/>
    <property type="evidence" value="ECO:0007669"/>
    <property type="project" value="UniProtKB-KW"/>
</dbReference>
<evidence type="ECO:0000259" key="6">
    <source>
        <dbReference type="PROSITE" id="PS50885"/>
    </source>
</evidence>
<dbReference type="Pfam" id="PF00672">
    <property type="entry name" value="HAMP"/>
    <property type="match status" value="1"/>
</dbReference>
<dbReference type="InterPro" id="IPR004089">
    <property type="entry name" value="MCPsignal_dom"/>
</dbReference>
<evidence type="ECO:0000313" key="8">
    <source>
        <dbReference type="Proteomes" id="UP000694308"/>
    </source>
</evidence>
<keyword evidence="4" id="KW-0812">Transmembrane</keyword>
<comment type="similarity">
    <text evidence="2">Belongs to the methyl-accepting chemotaxis (MCP) protein family.</text>
</comment>
<evidence type="ECO:0000256" key="4">
    <source>
        <dbReference type="SAM" id="Phobius"/>
    </source>
</evidence>
<comment type="caution">
    <text evidence="7">The sequence shown here is derived from an EMBL/GenBank/DDBJ whole genome shotgun (WGS) entry which is preliminary data.</text>
</comment>
<dbReference type="Pfam" id="PF12729">
    <property type="entry name" value="4HB_MCP_1"/>
    <property type="match status" value="1"/>
</dbReference>
<accession>A0A949TYW2</accession>
<dbReference type="PROSITE" id="PS50885">
    <property type="entry name" value="HAMP"/>
    <property type="match status" value="1"/>
</dbReference>
<keyword evidence="4" id="KW-0472">Membrane</keyword>
<keyword evidence="8" id="KW-1185">Reference proteome</keyword>
<gene>
    <name evidence="7" type="ORF">I6U48_25155</name>
</gene>
<evidence type="ECO:0000256" key="2">
    <source>
        <dbReference type="ARBA" id="ARBA00029447"/>
    </source>
</evidence>
<feature type="domain" description="Methyl-accepting transducer" evidence="5">
    <location>
        <begin position="280"/>
        <end position="516"/>
    </location>
</feature>
<dbReference type="EMBL" id="JAEEGC010000161">
    <property type="protein sequence ID" value="MBV7276176.1"/>
    <property type="molecule type" value="Genomic_DNA"/>
</dbReference>